<dbReference type="STRING" id="8187.ENSLCAP00010037350"/>
<evidence type="ECO:0008006" key="3">
    <source>
        <dbReference type="Google" id="ProtNLM"/>
    </source>
</evidence>
<evidence type="ECO:0000313" key="2">
    <source>
        <dbReference type="Proteomes" id="UP000314980"/>
    </source>
</evidence>
<dbReference type="InterPro" id="IPR036691">
    <property type="entry name" value="Endo/exonu/phosph_ase_sf"/>
</dbReference>
<dbReference type="GeneTree" id="ENSGT00940000177144"/>
<proteinExistence type="predicted"/>
<reference evidence="1" key="2">
    <citation type="submission" date="2025-08" db="UniProtKB">
        <authorList>
            <consortium name="Ensembl"/>
        </authorList>
    </citation>
    <scope>IDENTIFICATION</scope>
</reference>
<name>A0A4W6EHY1_LATCA</name>
<reference evidence="2" key="1">
    <citation type="submission" date="2015-09" db="EMBL/GenBank/DDBJ databases">
        <authorList>
            <person name="Sai Rama Sridatta P."/>
        </authorList>
    </citation>
    <scope>NUCLEOTIDE SEQUENCE [LARGE SCALE GENOMIC DNA]</scope>
</reference>
<dbReference type="InParanoid" id="A0A4W6EHY1"/>
<organism evidence="1 2">
    <name type="scientific">Lates calcarifer</name>
    <name type="common">Barramundi</name>
    <name type="synonym">Holocentrus calcarifer</name>
    <dbReference type="NCBI Taxonomy" id="8187"/>
    <lineage>
        <taxon>Eukaryota</taxon>
        <taxon>Metazoa</taxon>
        <taxon>Chordata</taxon>
        <taxon>Craniata</taxon>
        <taxon>Vertebrata</taxon>
        <taxon>Euteleostomi</taxon>
        <taxon>Actinopterygii</taxon>
        <taxon>Neopterygii</taxon>
        <taxon>Teleostei</taxon>
        <taxon>Neoteleostei</taxon>
        <taxon>Acanthomorphata</taxon>
        <taxon>Carangaria</taxon>
        <taxon>Carangaria incertae sedis</taxon>
        <taxon>Centropomidae</taxon>
        <taxon>Lates</taxon>
    </lineage>
</organism>
<dbReference type="Proteomes" id="UP000314980">
    <property type="component" value="Unassembled WGS sequence"/>
</dbReference>
<dbReference type="SUPFAM" id="SSF56219">
    <property type="entry name" value="DNase I-like"/>
    <property type="match status" value="1"/>
</dbReference>
<protein>
    <recommendedName>
        <fullName evidence="3">Endonuclease/exonuclease/phosphatase domain-containing protein</fullName>
    </recommendedName>
</protein>
<keyword evidence="2" id="KW-1185">Reference proteome</keyword>
<reference evidence="1" key="3">
    <citation type="submission" date="2025-09" db="UniProtKB">
        <authorList>
            <consortium name="Ensembl"/>
        </authorList>
    </citation>
    <scope>IDENTIFICATION</scope>
</reference>
<dbReference type="Gene3D" id="3.60.10.10">
    <property type="entry name" value="Endonuclease/exonuclease/phosphatase"/>
    <property type="match status" value="1"/>
</dbReference>
<dbReference type="AlphaFoldDB" id="A0A4W6EHY1"/>
<dbReference type="Ensembl" id="ENSLCAT00010038228.1">
    <property type="protein sequence ID" value="ENSLCAP00010037350.1"/>
    <property type="gene ID" value="ENSLCAG00010017481.1"/>
</dbReference>
<evidence type="ECO:0000313" key="1">
    <source>
        <dbReference type="Ensembl" id="ENSLCAP00010037350.1"/>
    </source>
</evidence>
<accession>A0A4W6EHY1</accession>
<sequence length="236" mass="26490">MQCSNVMIVSLNVSGLNNPIKRGIVMQEHDKQRKFGFQDTLFSSFKKGPRRGVTILISNSVNFEVIKEINDTEERYVIVKGKIDDNVVALINVYVPPNCNRAFLELLFEIIALESEGILICAGDFNMILNAKPNNTPYKLNVGMLNNKELQEVKKDIKRCIEESKNSPVNSATLWDKKRKLISNITKKELGAAISRLKSNKMPGSDGFPIYLGQKETKGQLEDASATKRGEWNVLA</sequence>